<gene>
    <name evidence="1" type="ORF">CS533_00140</name>
</gene>
<name>A0A2G4U790_YERBE</name>
<comment type="caution">
    <text evidence="1">The sequence shown here is derived from an EMBL/GenBank/DDBJ whole genome shotgun (WGS) entry which is preliminary data.</text>
</comment>
<accession>A0A2G4U790</accession>
<evidence type="ECO:0000313" key="2">
    <source>
        <dbReference type="Proteomes" id="UP000229378"/>
    </source>
</evidence>
<sequence>MDYHFENEYNSSSLSTEVAEDIKLISEGIYIDGAHRADFSLDYIFKSYKVSDKVAKLMRRHGVYGKTDVAALCILEKLKVDDHSLEYVAKKISNFDVLDFIKMVKCGVKDIETYLFYKEIIRYKKEVREVIKDLLQPKEMGSYVNEQSYYINKYPEHSKLINSSSSRGMVHIGNLASLIVLSAHKLTDDLLISAKEKNIENHILFAAIKSVDSHEVIKSIFIDLGKTPITEKEFIDVTLGKLTIDEIKFDYNEKTAKLQKEMDDLNKEMFGDAYLDGGHAVDSAILSDATAAMLETRDELLSFAFEKQLSQETTAIPSSLFKAIVLGHGATL</sequence>
<dbReference type="RefSeq" id="WP_005279401.1">
    <property type="nucleotide sequence ID" value="NZ_PEHN01000001.1"/>
</dbReference>
<proteinExistence type="predicted"/>
<dbReference type="EMBL" id="PEHN01000001">
    <property type="protein sequence ID" value="PHZ29197.1"/>
    <property type="molecule type" value="Genomic_DNA"/>
</dbReference>
<protein>
    <submittedName>
        <fullName evidence="1">Uncharacterized protein</fullName>
    </submittedName>
</protein>
<dbReference type="AlphaFoldDB" id="A0A2G4U790"/>
<dbReference type="Proteomes" id="UP000229378">
    <property type="component" value="Unassembled WGS sequence"/>
</dbReference>
<reference evidence="1 2" key="1">
    <citation type="submission" date="2017-10" db="EMBL/GenBank/DDBJ databases">
        <authorList>
            <person name="Banno H."/>
            <person name="Chua N.-H."/>
        </authorList>
    </citation>
    <scope>NUCLEOTIDE SEQUENCE [LARGE SCALE GENOMIC DNA]</scope>
    <source>
        <strain evidence="1 2">SCPM-O-B-7607</strain>
    </source>
</reference>
<evidence type="ECO:0000313" key="1">
    <source>
        <dbReference type="EMBL" id="PHZ29197.1"/>
    </source>
</evidence>
<organism evidence="1 2">
    <name type="scientific">Yersinia bercovieri</name>
    <dbReference type="NCBI Taxonomy" id="634"/>
    <lineage>
        <taxon>Bacteria</taxon>
        <taxon>Pseudomonadati</taxon>
        <taxon>Pseudomonadota</taxon>
        <taxon>Gammaproteobacteria</taxon>
        <taxon>Enterobacterales</taxon>
        <taxon>Yersiniaceae</taxon>
        <taxon>Yersinia</taxon>
    </lineage>
</organism>